<name>A0A1G6GEG9_9ACTN</name>
<proteinExistence type="predicted"/>
<protein>
    <recommendedName>
        <fullName evidence="1">DUF6504 domain-containing protein</fullName>
    </recommendedName>
</protein>
<evidence type="ECO:0000259" key="1">
    <source>
        <dbReference type="Pfam" id="PF20114"/>
    </source>
</evidence>
<dbReference type="EMBL" id="FMYF01000001">
    <property type="protein sequence ID" value="SDB80145.1"/>
    <property type="molecule type" value="Genomic_DNA"/>
</dbReference>
<evidence type="ECO:0000313" key="3">
    <source>
        <dbReference type="Proteomes" id="UP000199086"/>
    </source>
</evidence>
<dbReference type="RefSeq" id="WP_092605834.1">
    <property type="nucleotide sequence ID" value="NZ_FMYF01000001.1"/>
</dbReference>
<dbReference type="OrthoDB" id="5243842at2"/>
<evidence type="ECO:0000313" key="2">
    <source>
        <dbReference type="EMBL" id="SDB80145.1"/>
    </source>
</evidence>
<reference evidence="2 3" key="1">
    <citation type="submission" date="2016-06" db="EMBL/GenBank/DDBJ databases">
        <authorList>
            <person name="Olsen C.W."/>
            <person name="Carey S."/>
            <person name="Hinshaw L."/>
            <person name="Karasin A.I."/>
        </authorList>
    </citation>
    <scope>NUCLEOTIDE SEQUENCE [LARGE SCALE GENOMIC DNA]</scope>
    <source>
        <strain evidence="2 3">LZ-22</strain>
    </source>
</reference>
<dbReference type="Proteomes" id="UP000199086">
    <property type="component" value="Unassembled WGS sequence"/>
</dbReference>
<gene>
    <name evidence="2" type="ORF">GA0111570_101420</name>
</gene>
<accession>A0A1G6GEG9</accession>
<sequence length="102" mass="12072">MRRYDEPIEACFGAGSYSTLEDELPGLPAEFRWRRHSWQICEVEGHWVLADPWWEGDRVDVAVEQRDIWQVRARDPWRGREGVFQIYRHQGSGTWSLLAVVD</sequence>
<dbReference type="AlphaFoldDB" id="A0A1G6GEG9"/>
<dbReference type="InterPro" id="IPR045443">
    <property type="entry name" value="DUF6504"/>
</dbReference>
<organism evidence="2 3">
    <name type="scientific">Raineyella antarctica</name>
    <dbReference type="NCBI Taxonomy" id="1577474"/>
    <lineage>
        <taxon>Bacteria</taxon>
        <taxon>Bacillati</taxon>
        <taxon>Actinomycetota</taxon>
        <taxon>Actinomycetes</taxon>
        <taxon>Propionibacteriales</taxon>
        <taxon>Propionibacteriaceae</taxon>
        <taxon>Raineyella</taxon>
    </lineage>
</organism>
<dbReference type="Pfam" id="PF20114">
    <property type="entry name" value="DUF6504"/>
    <property type="match status" value="1"/>
</dbReference>
<keyword evidence="3" id="KW-1185">Reference proteome</keyword>
<feature type="domain" description="DUF6504" evidence="1">
    <location>
        <begin position="2"/>
        <end position="101"/>
    </location>
</feature>
<dbReference type="STRING" id="1577474.GA0111570_101420"/>